<organism evidence="3 4">
    <name type="scientific">Humisphaera borealis</name>
    <dbReference type="NCBI Taxonomy" id="2807512"/>
    <lineage>
        <taxon>Bacteria</taxon>
        <taxon>Pseudomonadati</taxon>
        <taxon>Planctomycetota</taxon>
        <taxon>Phycisphaerae</taxon>
        <taxon>Tepidisphaerales</taxon>
        <taxon>Tepidisphaeraceae</taxon>
        <taxon>Humisphaera</taxon>
    </lineage>
</organism>
<evidence type="ECO:0000259" key="2">
    <source>
        <dbReference type="Pfam" id="PF14522"/>
    </source>
</evidence>
<gene>
    <name evidence="3" type="ORF">IPV69_09360</name>
</gene>
<reference evidence="3 4" key="1">
    <citation type="submission" date="2020-10" db="EMBL/GenBank/DDBJ databases">
        <title>Wide distribution of Phycisphaera-like planctomycetes from WD2101 soil group in peatlands and genome analysis of the first cultivated representative.</title>
        <authorList>
            <person name="Dedysh S.N."/>
            <person name="Beletsky A.V."/>
            <person name="Ivanova A."/>
            <person name="Kulichevskaya I.S."/>
            <person name="Suzina N.E."/>
            <person name="Philippov D.A."/>
            <person name="Rakitin A.L."/>
            <person name="Mardanov A.V."/>
            <person name="Ravin N.V."/>
        </authorList>
    </citation>
    <scope>NUCLEOTIDE SEQUENCE [LARGE SCALE GENOMIC DNA]</scope>
    <source>
        <strain evidence="3 4">M1803</strain>
    </source>
</reference>
<feature type="transmembrane region" description="Helical" evidence="1">
    <location>
        <begin position="12"/>
        <end position="34"/>
    </location>
</feature>
<dbReference type="AlphaFoldDB" id="A0A7M2X1G8"/>
<keyword evidence="4" id="KW-1185">Reference proteome</keyword>
<dbReference type="CDD" id="cd08168">
    <property type="entry name" value="Cytochrom_C3"/>
    <property type="match status" value="1"/>
</dbReference>
<evidence type="ECO:0000313" key="3">
    <source>
        <dbReference type="EMBL" id="QOV91543.1"/>
    </source>
</evidence>
<evidence type="ECO:0000256" key="1">
    <source>
        <dbReference type="SAM" id="Phobius"/>
    </source>
</evidence>
<dbReference type="PANTHER" id="PTHR39425:SF1">
    <property type="entry name" value="CYTOCHROME C7-LIKE DOMAIN-CONTAINING PROTEIN"/>
    <property type="match status" value="1"/>
</dbReference>
<dbReference type="PANTHER" id="PTHR39425">
    <property type="entry name" value="LIPOPROTEIN CYTOCHROME C"/>
    <property type="match status" value="1"/>
</dbReference>
<sequence length="225" mass="25471">MAQLFHPSANTLAKASIVGGALLVALLGGIGWTVENSGYVTSQSVIREQPVPFSHEHHVKGLGIDCRYCHTSVEDSHFAGIPATKTCMTCHSQVWTNTEVLRPVRQSWATNTPIEWNRVHDLADFAYFNHSIHVAKGVGCSTCHGQVDRMPLMWQHSPLTMSWCLECHRAPEKFVRPREQIYNMDYRVERDSGRPEKTQAELGAKLVEEYRIRKDQLTNCSTCHR</sequence>
<accession>A0A7M2X1G8</accession>
<feature type="domain" description="Cytochrome c7-like" evidence="2">
    <location>
        <begin position="127"/>
        <end position="225"/>
    </location>
</feature>
<dbReference type="Gene3D" id="3.90.10.10">
    <property type="entry name" value="Cytochrome C3"/>
    <property type="match status" value="2"/>
</dbReference>
<keyword evidence="1" id="KW-0472">Membrane</keyword>
<dbReference type="InterPro" id="IPR036280">
    <property type="entry name" value="Multihaem_cyt_sf"/>
</dbReference>
<dbReference type="EMBL" id="CP063458">
    <property type="protein sequence ID" value="QOV91543.1"/>
    <property type="molecule type" value="Genomic_DNA"/>
</dbReference>
<keyword evidence="1" id="KW-1133">Transmembrane helix</keyword>
<dbReference type="Proteomes" id="UP000593765">
    <property type="component" value="Chromosome"/>
</dbReference>
<proteinExistence type="predicted"/>
<keyword evidence="1" id="KW-0812">Transmembrane</keyword>
<dbReference type="SUPFAM" id="SSF48695">
    <property type="entry name" value="Multiheme cytochromes"/>
    <property type="match status" value="1"/>
</dbReference>
<dbReference type="Pfam" id="PF14522">
    <property type="entry name" value="Cytochrome_C7"/>
    <property type="match status" value="1"/>
</dbReference>
<evidence type="ECO:0000313" key="4">
    <source>
        <dbReference type="Proteomes" id="UP000593765"/>
    </source>
</evidence>
<dbReference type="KEGG" id="hbs:IPV69_09360"/>
<dbReference type="InterPro" id="IPR029467">
    <property type="entry name" value="Cyt_c7-like"/>
</dbReference>
<dbReference type="RefSeq" id="WP_206294841.1">
    <property type="nucleotide sequence ID" value="NZ_CP063458.1"/>
</dbReference>
<protein>
    <submittedName>
        <fullName evidence="3">Cytochrome c3 family protein</fullName>
    </submittedName>
</protein>
<name>A0A7M2X1G8_9BACT</name>